<comment type="function">
    <text evidence="1">Responsible for the formation of the pyrimidine heterocycle in the thiamine biosynthesis pathway. Catalyzes the formation of hydroxymethylpyrimidine phosphate (HMP-P) from histidine and pyridoxal phosphate (PLP). The protein uses PLP and the active site histidine to form HMP-P, generating an inactive enzyme. The enzyme can only undergo a single turnover, which suggests it is a suicide enzyme.</text>
</comment>
<evidence type="ECO:0000313" key="14">
    <source>
        <dbReference type="EMBL" id="GAA11361.1"/>
    </source>
</evidence>
<evidence type="ECO:0000256" key="11">
    <source>
        <dbReference type="ARBA" id="ARBA00048179"/>
    </source>
</evidence>
<dbReference type="GO" id="GO:0009228">
    <property type="term" value="P:thiamine biosynthetic process"/>
    <property type="evidence" value="ECO:0007669"/>
    <property type="project" value="UniProtKB-KW"/>
</dbReference>
<dbReference type="eggNOG" id="COG0715">
    <property type="taxonomic scope" value="Bacteria"/>
</dbReference>
<protein>
    <recommendedName>
        <fullName evidence="10">Thiamine pyrimidine synthase</fullName>
    </recommendedName>
</protein>
<dbReference type="GO" id="GO:0016740">
    <property type="term" value="F:transferase activity"/>
    <property type="evidence" value="ECO:0007669"/>
    <property type="project" value="UniProtKB-KW"/>
</dbReference>
<evidence type="ECO:0000259" key="13">
    <source>
        <dbReference type="Pfam" id="PF09084"/>
    </source>
</evidence>
<keyword evidence="5" id="KW-0808">Transferase</keyword>
<comment type="similarity">
    <text evidence="3">Belongs to the NMT1/THI5 family.</text>
</comment>
<comment type="pathway">
    <text evidence="2">Cofactor biosynthesis; thiamine diphosphate biosynthesis.</text>
</comment>
<dbReference type="Gene3D" id="3.40.190.10">
    <property type="entry name" value="Periplasmic binding protein-like II"/>
    <property type="match status" value="2"/>
</dbReference>
<dbReference type="PROSITE" id="PS51318">
    <property type="entry name" value="TAT"/>
    <property type="match status" value="1"/>
</dbReference>
<evidence type="ECO:0000313" key="15">
    <source>
        <dbReference type="Proteomes" id="UP000003558"/>
    </source>
</evidence>
<dbReference type="STRING" id="1027371.GOALK_029_00160"/>
<dbReference type="SUPFAM" id="SSF53850">
    <property type="entry name" value="Periplasmic binding protein-like II"/>
    <property type="match status" value="1"/>
</dbReference>
<dbReference type="GO" id="GO:0046872">
    <property type="term" value="F:metal ion binding"/>
    <property type="evidence" value="ECO:0007669"/>
    <property type="project" value="UniProtKB-KW"/>
</dbReference>
<organism evidence="14 15">
    <name type="scientific">Gordonia alkanivorans NBRC 16433</name>
    <dbReference type="NCBI Taxonomy" id="1027371"/>
    <lineage>
        <taxon>Bacteria</taxon>
        <taxon>Bacillati</taxon>
        <taxon>Actinomycetota</taxon>
        <taxon>Actinomycetes</taxon>
        <taxon>Mycobacteriales</taxon>
        <taxon>Gordoniaceae</taxon>
        <taxon>Gordonia</taxon>
    </lineage>
</organism>
<evidence type="ECO:0000256" key="1">
    <source>
        <dbReference type="ARBA" id="ARBA00003469"/>
    </source>
</evidence>
<evidence type="ECO:0000256" key="12">
    <source>
        <dbReference type="SAM" id="SignalP"/>
    </source>
</evidence>
<name>F9VRX2_9ACTN</name>
<evidence type="ECO:0000256" key="10">
    <source>
        <dbReference type="ARBA" id="ARBA00033171"/>
    </source>
</evidence>
<comment type="catalytic activity">
    <reaction evidence="11">
        <text>N(6)-(pyridoxal phosphate)-L-lysyl-[4-amino-5-hydroxymethyl-2-methylpyrimidine phosphate synthase] + L-histidyl-[4-amino-5-hydroxymethyl-2-methylpyrimidine phosphate synthase] + 2 Fe(3+) + 4 H2O = L-lysyl-[4-amino-5-hydroxymethyl-2-methylpyrimidine phosphate synthase] + (2S)-2-amino-5-hydroxy-4-oxopentanoyl-[4-amino-5-hydroxymethyl-2-methylpyrimidine phosphate synthase] + 4-amino-2-methyl-5-(phosphooxymethyl)pyrimidine + 3-oxopropanoate + 2 Fe(2+) + 2 H(+)</text>
        <dbReference type="Rhea" id="RHEA:65756"/>
        <dbReference type="Rhea" id="RHEA-COMP:16892"/>
        <dbReference type="Rhea" id="RHEA-COMP:16893"/>
        <dbReference type="Rhea" id="RHEA-COMP:16894"/>
        <dbReference type="Rhea" id="RHEA-COMP:16895"/>
        <dbReference type="ChEBI" id="CHEBI:15377"/>
        <dbReference type="ChEBI" id="CHEBI:15378"/>
        <dbReference type="ChEBI" id="CHEBI:29033"/>
        <dbReference type="ChEBI" id="CHEBI:29034"/>
        <dbReference type="ChEBI" id="CHEBI:29969"/>
        <dbReference type="ChEBI" id="CHEBI:29979"/>
        <dbReference type="ChEBI" id="CHEBI:33190"/>
        <dbReference type="ChEBI" id="CHEBI:58354"/>
        <dbReference type="ChEBI" id="CHEBI:143915"/>
        <dbReference type="ChEBI" id="CHEBI:157692"/>
    </reaction>
    <physiologicalReaction direction="left-to-right" evidence="11">
        <dbReference type="Rhea" id="RHEA:65757"/>
    </physiologicalReaction>
</comment>
<dbReference type="InterPro" id="IPR015168">
    <property type="entry name" value="SsuA/THI5"/>
</dbReference>
<dbReference type="Pfam" id="PF09084">
    <property type="entry name" value="NMT1"/>
    <property type="match status" value="1"/>
</dbReference>
<dbReference type="PANTHER" id="PTHR31528:SF1">
    <property type="entry name" value="4-AMINO-5-HYDROXYMETHYL-2-METHYLPYRIMIDINE PHOSPHATE SYNTHASE THI11-RELATED"/>
    <property type="match status" value="1"/>
</dbReference>
<dbReference type="AlphaFoldDB" id="F9VRX2"/>
<evidence type="ECO:0000256" key="8">
    <source>
        <dbReference type="ARBA" id="ARBA00022977"/>
    </source>
</evidence>
<keyword evidence="7" id="KW-0663">Pyridoxal phosphate</keyword>
<accession>F9VRX2</accession>
<keyword evidence="6" id="KW-0479">Metal-binding</keyword>
<evidence type="ECO:0000256" key="7">
    <source>
        <dbReference type="ARBA" id="ARBA00022898"/>
    </source>
</evidence>
<dbReference type="Proteomes" id="UP000003558">
    <property type="component" value="Unassembled WGS sequence"/>
</dbReference>
<evidence type="ECO:0000256" key="9">
    <source>
        <dbReference type="ARBA" id="ARBA00023004"/>
    </source>
</evidence>
<proteinExistence type="inferred from homology"/>
<keyword evidence="9" id="KW-0408">Iron</keyword>
<evidence type="ECO:0000256" key="5">
    <source>
        <dbReference type="ARBA" id="ARBA00022679"/>
    </source>
</evidence>
<evidence type="ECO:0000256" key="4">
    <source>
        <dbReference type="ARBA" id="ARBA00011738"/>
    </source>
</evidence>
<dbReference type="EMBL" id="BACI01000029">
    <property type="protein sequence ID" value="GAA11361.1"/>
    <property type="molecule type" value="Genomic_DNA"/>
</dbReference>
<dbReference type="InterPro" id="IPR006311">
    <property type="entry name" value="TAT_signal"/>
</dbReference>
<reference evidence="14 15" key="1">
    <citation type="submission" date="2011-05" db="EMBL/GenBank/DDBJ databases">
        <title>Whole genome shotgun sequence of Gordonia alkanivorans NBRC 16433.</title>
        <authorList>
            <person name="Hosoyama A."/>
            <person name="Nakamura S."/>
            <person name="Takarada H."/>
            <person name="Tsuchikane K."/>
            <person name="Yamazaki S."/>
            <person name="Fujita N."/>
        </authorList>
    </citation>
    <scope>NUCLEOTIDE SEQUENCE [LARGE SCALE GENOMIC DNA]</scope>
    <source>
        <strain evidence="14 15">NBRC 16433</strain>
    </source>
</reference>
<keyword evidence="12" id="KW-0732">Signal</keyword>
<evidence type="ECO:0000256" key="6">
    <source>
        <dbReference type="ARBA" id="ARBA00022723"/>
    </source>
</evidence>
<feature type="domain" description="SsuA/THI5-like" evidence="13">
    <location>
        <begin position="65"/>
        <end position="243"/>
    </location>
</feature>
<comment type="caution">
    <text evidence="14">The sequence shown here is derived from an EMBL/GenBank/DDBJ whole genome shotgun (WGS) entry which is preliminary data.</text>
</comment>
<dbReference type="PANTHER" id="PTHR31528">
    <property type="entry name" value="4-AMINO-5-HYDROXYMETHYL-2-METHYLPYRIMIDINE PHOSPHATE SYNTHASE THI11-RELATED"/>
    <property type="match status" value="1"/>
</dbReference>
<dbReference type="RefSeq" id="WP_006357529.1">
    <property type="nucleotide sequence ID" value="NZ_BACI01000029.1"/>
</dbReference>
<evidence type="ECO:0000256" key="2">
    <source>
        <dbReference type="ARBA" id="ARBA00004948"/>
    </source>
</evidence>
<sequence length="253" mass="25957">MTQLPNPRLSRRTMLQGLLGAGALLGSGPLLAACASGSTGTSTTAANGAKLDTVVAQLGWKKLSQFGGHFAAIKMGYFTDNGIDAQFLAGGPNIDPVAVVANKQADIGDDNGSGILLSRSKGIPVTAFATIYQQTPNALMSLKSNPVTSLQEMVGKKVGVPNTEKVLIEAMLKKAGVDPGSVSIVPVGTDPSILTSGQVDGYIGYGTQQGVSLEQSGVPVNVVYFSELGDPDYGNAQFALADTIADKGDVLSR</sequence>
<comment type="subunit">
    <text evidence="4">Homodimer.</text>
</comment>
<feature type="chain" id="PRO_5038485102" description="Thiamine pyrimidine synthase" evidence="12">
    <location>
        <begin position="33"/>
        <end position="253"/>
    </location>
</feature>
<feature type="signal peptide" evidence="12">
    <location>
        <begin position="1"/>
        <end position="32"/>
    </location>
</feature>
<dbReference type="InterPro" id="IPR027939">
    <property type="entry name" value="NMT1/THI5"/>
</dbReference>
<keyword evidence="8" id="KW-0784">Thiamine biosynthesis</keyword>
<gene>
    <name evidence="14" type="ORF">GOALK_029_00160</name>
</gene>
<evidence type="ECO:0000256" key="3">
    <source>
        <dbReference type="ARBA" id="ARBA00009406"/>
    </source>
</evidence>